<dbReference type="CDD" id="cd03228">
    <property type="entry name" value="ABCC_MRP_Like"/>
    <property type="match status" value="1"/>
</dbReference>
<feature type="transmembrane region" description="Helical" evidence="8">
    <location>
        <begin position="45"/>
        <end position="69"/>
    </location>
</feature>
<feature type="transmembrane region" description="Helical" evidence="8">
    <location>
        <begin position="743"/>
        <end position="768"/>
    </location>
</feature>
<dbReference type="InterPro" id="IPR011527">
    <property type="entry name" value="ABC1_TM_dom"/>
</dbReference>
<dbReference type="CDD" id="cd18781">
    <property type="entry name" value="ABC_6TM_AarD_CydDC_like"/>
    <property type="match status" value="1"/>
</dbReference>
<dbReference type="GO" id="GO:0016887">
    <property type="term" value="F:ATP hydrolysis activity"/>
    <property type="evidence" value="ECO:0007669"/>
    <property type="project" value="InterPro"/>
</dbReference>
<dbReference type="SUPFAM" id="SSF52540">
    <property type="entry name" value="P-loop containing nucleoside triphosphate hydrolases"/>
    <property type="match status" value="2"/>
</dbReference>
<dbReference type="Pfam" id="PF00664">
    <property type="entry name" value="ABC_membrane"/>
    <property type="match status" value="2"/>
</dbReference>
<feature type="transmembrane region" description="Helical" evidence="8">
    <location>
        <begin position="967"/>
        <end position="988"/>
    </location>
</feature>
<proteinExistence type="predicted"/>
<protein>
    <submittedName>
        <fullName evidence="11">ATP-binding cassette domain-containing protein</fullName>
    </submittedName>
</protein>
<organism evidence="11 12">
    <name type="scientific">Bifidobacterium adolescentis</name>
    <dbReference type="NCBI Taxonomy" id="1680"/>
    <lineage>
        <taxon>Bacteria</taxon>
        <taxon>Bacillati</taxon>
        <taxon>Actinomycetota</taxon>
        <taxon>Actinomycetes</taxon>
        <taxon>Bifidobacteriales</taxon>
        <taxon>Bifidobacteriaceae</taxon>
        <taxon>Bifidobacterium</taxon>
    </lineage>
</organism>
<sequence>MFDKRLFSLADGVGRLIAAKVACQWLGLVANIAFVVAVVRMLQPLFAPVPSATAPCIAIILIAAVVRFVTIRAAARFGSEAAERVKLALREKLFNKMLALGPSYAQRVRTAGVVQSAGEGIEQIQSFFELFLPQLCYAVLAPITLFAVLAPIDLPTAATLLACAPLIVLIVGMVAMRAARVFKKYWGKYTDMGASFLDNLQGLETLKTFDADERAAHIMDEKAEQFRVMTMNVLQIQLRSLTAMDAVAYGGAAAGIGVAVWRFVSGSLSPSGVFALSGVLPLGLTPIAAVLLTILLAADFFIPLRQLGSYFHVAMNGMTSTKRIFALLDAPEPEHGSKELPEFGASGRGVGVEFRGVSYRYADVDVDAGGAAGAEPGAAGSAGAGVASPRRISSTSHSDVHSDMRNADVDSVDEGGGAGDARETRYALRNVAFRALPGEVTAIVGPSGSGKSTAVQLLAGTLAGYEGDVLLSEMPSGMQDEVLGAMLSSAAPDDSETLKSHQIRDLTAASLTREISIVSAHSHLFAGTLRDNLLMARADATDNELWQTLEAAHIDDFVRAQSRGLDMPITQDGANLSGGQKQRIAIARVLLRRSAVYIFDEATSSVDADSETLILQTIRALADAGATVLMVTHRMANAADADHVVVFDGGVVVEQGAHDDLMAADGTYAKLFRAQESVERVGLSGRVAPRVSRMTHASGAFAVSRMSGSAESNASGAKSDMPTTQVIARLLCEVGPLRKPMAFACACGILGHLAATFLPVFGVAALFAAAGAKVWNLSLPAAIAAMIICALIRGGMRYAEQYMNHNVAFRLLALFRSKTFAALRRLAPAKLSGKGKGDLIALVTTDVELLEIFFAHTISPVVIAIATTVLYTVALLTLSPAIAVTLVIAHLTVGIVLPKLFATAVGGLGGDIRRESAQLDDEMLDDMRGLDEIIRFDQGHARLAGIASRTRSLWSRRARLSAKNGDFAGFGAVLVVLFAAIAALLAMVTSGTTMPIASAAAATIQTVLSAPAARLTAAFVLLASSFGPTLALSALPANLTQTFAAARRLFALMDETPAVEERGDFLPRYHGMSMHDVTFGYGNSSEVPTSGSDADASESSAEPILNHVSLDVPQHGILGVQGPSGRGKSTLLKLLMRYWDPQSGLVALSEVPLPQIDAHHRRRVQTMMGQETYLFDGTIRENLLMACDMGGADTAGNADNAGDPDDSATSGRALLTPPAPPVSWNAADSVLSTRTPPSVGDDVLRAALAKASALELVDSLPQGLDTPVGELGGRLSEGERQRIGLARVFLRNASLVLFDEPTSRLDAYNESVILQSIDALAQQGSAVLLVSHRDSTMRIADRIVRM</sequence>
<dbReference type="Proteomes" id="UP000470926">
    <property type="component" value="Unassembled WGS sequence"/>
</dbReference>
<dbReference type="InterPro" id="IPR039421">
    <property type="entry name" value="Type_1_exporter"/>
</dbReference>
<dbReference type="SUPFAM" id="SSF90123">
    <property type="entry name" value="ABC transporter transmembrane region"/>
    <property type="match status" value="2"/>
</dbReference>
<keyword evidence="5 8" id="KW-1133">Transmembrane helix</keyword>
<comment type="subcellular location">
    <subcellularLocation>
        <location evidence="1">Cell membrane</location>
        <topology evidence="1">Multi-pass membrane protein</topology>
    </subcellularLocation>
</comment>
<name>A0A6I0VB52_BIFAD</name>
<evidence type="ECO:0000313" key="12">
    <source>
        <dbReference type="Proteomes" id="UP000470926"/>
    </source>
</evidence>
<feature type="transmembrane region" description="Helical" evidence="8">
    <location>
        <begin position="21"/>
        <end position="39"/>
    </location>
</feature>
<feature type="transmembrane region" description="Helical" evidence="8">
    <location>
        <begin position="852"/>
        <end position="876"/>
    </location>
</feature>
<feature type="transmembrane region" description="Helical" evidence="8">
    <location>
        <begin position="284"/>
        <end position="302"/>
    </location>
</feature>
<dbReference type="EMBL" id="WDFR01000004">
    <property type="protein sequence ID" value="KAB6029177.1"/>
    <property type="molecule type" value="Genomic_DNA"/>
</dbReference>
<feature type="transmembrane region" description="Helical" evidence="8">
    <location>
        <begin position="130"/>
        <end position="152"/>
    </location>
</feature>
<evidence type="ECO:0000256" key="2">
    <source>
        <dbReference type="ARBA" id="ARBA00022692"/>
    </source>
</evidence>
<dbReference type="GO" id="GO:0140359">
    <property type="term" value="F:ABC-type transporter activity"/>
    <property type="evidence" value="ECO:0007669"/>
    <property type="project" value="InterPro"/>
</dbReference>
<keyword evidence="3" id="KW-0547">Nucleotide-binding</keyword>
<feature type="compositionally biased region" description="Basic and acidic residues" evidence="7">
    <location>
        <begin position="398"/>
        <end position="408"/>
    </location>
</feature>
<feature type="region of interest" description="Disordered" evidence="7">
    <location>
        <begin position="1195"/>
        <end position="1221"/>
    </location>
</feature>
<keyword evidence="2 8" id="KW-0812">Transmembrane</keyword>
<feature type="transmembrane region" description="Helical" evidence="8">
    <location>
        <begin position="774"/>
        <end position="792"/>
    </location>
</feature>
<dbReference type="Gene3D" id="1.20.1560.10">
    <property type="entry name" value="ABC transporter type 1, transmembrane domain"/>
    <property type="match status" value="2"/>
</dbReference>
<evidence type="ECO:0000256" key="4">
    <source>
        <dbReference type="ARBA" id="ARBA00022840"/>
    </source>
</evidence>
<evidence type="ECO:0000259" key="10">
    <source>
        <dbReference type="PROSITE" id="PS50929"/>
    </source>
</evidence>
<evidence type="ECO:0000256" key="8">
    <source>
        <dbReference type="SAM" id="Phobius"/>
    </source>
</evidence>
<dbReference type="SMART" id="SM00382">
    <property type="entry name" value="AAA"/>
    <property type="match status" value="2"/>
</dbReference>
<gene>
    <name evidence="11" type="ORF">GA542_08135</name>
</gene>
<feature type="transmembrane region" description="Helical" evidence="8">
    <location>
        <begin position="246"/>
        <end position="264"/>
    </location>
</feature>
<evidence type="ECO:0000256" key="6">
    <source>
        <dbReference type="ARBA" id="ARBA00023136"/>
    </source>
</evidence>
<dbReference type="Pfam" id="PF00005">
    <property type="entry name" value="ABC_tran"/>
    <property type="match status" value="2"/>
</dbReference>
<feature type="domain" description="ABC transporter" evidence="9">
    <location>
        <begin position="1072"/>
        <end position="1346"/>
    </location>
</feature>
<dbReference type="GO" id="GO:0005524">
    <property type="term" value="F:ATP binding"/>
    <property type="evidence" value="ECO:0007669"/>
    <property type="project" value="UniProtKB-KW"/>
</dbReference>
<evidence type="ECO:0000256" key="1">
    <source>
        <dbReference type="ARBA" id="ARBA00004651"/>
    </source>
</evidence>
<dbReference type="InterPro" id="IPR017871">
    <property type="entry name" value="ABC_transporter-like_CS"/>
</dbReference>
<evidence type="ECO:0000313" key="11">
    <source>
        <dbReference type="EMBL" id="KAB6029177.1"/>
    </source>
</evidence>
<dbReference type="PANTHER" id="PTHR24221:SF654">
    <property type="entry name" value="ATP-BINDING CASSETTE SUB-FAMILY B MEMBER 6"/>
    <property type="match status" value="1"/>
</dbReference>
<evidence type="ECO:0000256" key="5">
    <source>
        <dbReference type="ARBA" id="ARBA00022989"/>
    </source>
</evidence>
<dbReference type="InterPro" id="IPR027417">
    <property type="entry name" value="P-loop_NTPase"/>
</dbReference>
<accession>A0A6I0VB52</accession>
<dbReference type="Gene3D" id="3.40.50.300">
    <property type="entry name" value="P-loop containing nucleotide triphosphate hydrolases"/>
    <property type="match status" value="2"/>
</dbReference>
<comment type="caution">
    <text evidence="11">The sequence shown here is derived from an EMBL/GenBank/DDBJ whole genome shotgun (WGS) entry which is preliminary data.</text>
</comment>
<keyword evidence="6 8" id="KW-0472">Membrane</keyword>
<evidence type="ECO:0000256" key="7">
    <source>
        <dbReference type="SAM" id="MobiDB-lite"/>
    </source>
</evidence>
<feature type="domain" description="ABC transmembrane type-1" evidence="10">
    <location>
        <begin position="21"/>
        <end position="316"/>
    </location>
</feature>
<feature type="region of interest" description="Disordered" evidence="7">
    <location>
        <begin position="376"/>
        <end position="420"/>
    </location>
</feature>
<feature type="compositionally biased region" description="Low complexity" evidence="7">
    <location>
        <begin position="376"/>
        <end position="387"/>
    </location>
</feature>
<feature type="domain" description="ABC transmembrane type-1" evidence="10">
    <location>
        <begin position="742"/>
        <end position="1024"/>
    </location>
</feature>
<dbReference type="InterPro" id="IPR003593">
    <property type="entry name" value="AAA+_ATPase"/>
</dbReference>
<dbReference type="InterPro" id="IPR003439">
    <property type="entry name" value="ABC_transporter-like_ATP-bd"/>
</dbReference>
<feature type="domain" description="ABC transporter" evidence="9">
    <location>
        <begin position="404"/>
        <end position="674"/>
    </location>
</feature>
<reference evidence="11 12" key="1">
    <citation type="journal article" date="2019" name="Nat. Med.">
        <title>A library of human gut bacterial isolates paired with longitudinal multiomics data enables mechanistic microbiome research.</title>
        <authorList>
            <person name="Poyet M."/>
            <person name="Groussin M."/>
            <person name="Gibbons S.M."/>
            <person name="Avila-Pacheco J."/>
            <person name="Jiang X."/>
            <person name="Kearney S.M."/>
            <person name="Perrotta A.R."/>
            <person name="Berdy B."/>
            <person name="Zhao S."/>
            <person name="Lieberman T.D."/>
            <person name="Swanson P.K."/>
            <person name="Smith M."/>
            <person name="Roesemann S."/>
            <person name="Alexander J.E."/>
            <person name="Rich S.A."/>
            <person name="Livny J."/>
            <person name="Vlamakis H."/>
            <person name="Clish C."/>
            <person name="Bullock K."/>
            <person name="Deik A."/>
            <person name="Scott J."/>
            <person name="Pierce K.A."/>
            <person name="Xavier R.J."/>
            <person name="Alm E.J."/>
        </authorList>
    </citation>
    <scope>NUCLEOTIDE SEQUENCE [LARGE SCALE GENOMIC DNA]</scope>
    <source>
        <strain evidence="11 12">BIOML-A26</strain>
    </source>
</reference>
<dbReference type="PROSITE" id="PS00211">
    <property type="entry name" value="ABC_TRANSPORTER_1"/>
    <property type="match status" value="1"/>
</dbReference>
<evidence type="ECO:0000256" key="3">
    <source>
        <dbReference type="ARBA" id="ARBA00022741"/>
    </source>
</evidence>
<dbReference type="PANTHER" id="PTHR24221">
    <property type="entry name" value="ATP-BINDING CASSETTE SUB-FAMILY B"/>
    <property type="match status" value="1"/>
</dbReference>
<dbReference type="GO" id="GO:0005886">
    <property type="term" value="C:plasma membrane"/>
    <property type="evidence" value="ECO:0007669"/>
    <property type="project" value="UniProtKB-SubCell"/>
</dbReference>
<dbReference type="InterPro" id="IPR036640">
    <property type="entry name" value="ABC1_TM_sf"/>
</dbReference>
<evidence type="ECO:0000259" key="9">
    <source>
        <dbReference type="PROSITE" id="PS50893"/>
    </source>
</evidence>
<feature type="transmembrane region" description="Helical" evidence="8">
    <location>
        <begin position="158"/>
        <end position="179"/>
    </location>
</feature>
<feature type="transmembrane region" description="Helical" evidence="8">
    <location>
        <begin position="882"/>
        <end position="908"/>
    </location>
</feature>
<keyword evidence="4 11" id="KW-0067">ATP-binding</keyword>
<dbReference type="PROSITE" id="PS50893">
    <property type="entry name" value="ABC_TRANSPORTER_2"/>
    <property type="match status" value="2"/>
</dbReference>
<dbReference type="PROSITE" id="PS50929">
    <property type="entry name" value="ABC_TM1F"/>
    <property type="match status" value="2"/>
</dbReference>